<dbReference type="InterPro" id="IPR003607">
    <property type="entry name" value="HD/PDEase_dom"/>
</dbReference>
<comment type="caution">
    <text evidence="7">The sequence shown here is derived from an EMBL/GenBank/DDBJ whole genome shotgun (WGS) entry which is preliminary data.</text>
</comment>
<organism evidence="7 8">
    <name type="scientific">Litorilinea aerophila</name>
    <dbReference type="NCBI Taxonomy" id="1204385"/>
    <lineage>
        <taxon>Bacteria</taxon>
        <taxon>Bacillati</taxon>
        <taxon>Chloroflexota</taxon>
        <taxon>Caldilineae</taxon>
        <taxon>Caldilineales</taxon>
        <taxon>Caldilineaceae</taxon>
        <taxon>Litorilinea</taxon>
    </lineage>
</organism>
<dbReference type="PANTHER" id="PTHR45228">
    <property type="entry name" value="CYCLIC DI-GMP PHOSPHODIESTERASE TM_0186-RELATED"/>
    <property type="match status" value="1"/>
</dbReference>
<dbReference type="SUPFAM" id="SSF55073">
    <property type="entry name" value="Nucleotide cyclase"/>
    <property type="match status" value="1"/>
</dbReference>
<dbReference type="Pfam" id="PF00990">
    <property type="entry name" value="GGDEF"/>
    <property type="match status" value="1"/>
</dbReference>
<feature type="transmembrane region" description="Helical" evidence="3">
    <location>
        <begin position="556"/>
        <end position="581"/>
    </location>
</feature>
<feature type="transmembrane region" description="Helical" evidence="3">
    <location>
        <begin position="526"/>
        <end position="544"/>
    </location>
</feature>
<feature type="transmembrane region" description="Helical" evidence="3">
    <location>
        <begin position="82"/>
        <end position="107"/>
    </location>
</feature>
<dbReference type="SMART" id="SM00267">
    <property type="entry name" value="GGDEF"/>
    <property type="match status" value="1"/>
</dbReference>
<dbReference type="AlphaFoldDB" id="A0A540VDC4"/>
<sequence>MGNRGQEPALEDEAHTMHKISLLAKIYILGTIVLGGTLTAWYARQMDPTSGWLIAVTCGLAALLQIFKIEGATARTSYNLSWIVYGASFVLWGVPATIVVITVAHLVEWLWHRYLWYIQSFNIASFAITVAFAGAIFEQVKTLPGPTQLVDALALLSALAAFTVVNHLMVGLAVQLARGQSLSESGIFTMTTLAIDFGMLSLGASSAFIWMVNPYAVVLVLFVAYLLYRVIRLPALQRQTELDPKTGLFNARYLDSYLARELERARSLSRPLSIVMADLDLLREINNSYGHLAGDEVLKKVAQILQASARDVDVVARFGGEEFAILMPGTTADQAFIQVEAMRKAIEAAEFTISTHPAPIKATMSFGIATRNPTDELSAEELIHQADLAVYQAKHFGRNRTIVFGEEPLPTHTLLGVMGGVSEGTESTETASEPEPWPHSSFLHSPLFTRQEQQERAGQGWHRTGRPEGSPSAEMDSEEADGEKAPSFTPSARLLNVFVAGTAAVAGLLIIFFLREAGAPDWVGLLVFGLLAVLLEGMATDIYAKDTSVSTSVAPLIAGSLAFGPYGAILLSLVITAVAYIKHGARWSRLIFNFSNHTIASLLTIWLVSLLGRPLATWPLPIQLGMTLLASCLVYISTTGLVAVAVSLNTGHPVKRIWMERFRWLGPNYLVLGLVAYALIFSYATAGPSGTLIILVPLLMLQISQRQYIETTKAMIARLREINSQLRKQTEQVLTLNEDLLLALARSIDLRDPYVLEHSMHVARYAALIAETLGLPPERVELVRKAGLVHDIGKLAIPEAILFKPDRLTPEEYRIVKDHVTIGADLLKEFQALHQLVPFVRHHHERYDGTGYPDRLAGEEIPLEARILGLADAVEAMASDRPYRRGMSVEEILAEVERHQGTQFDPQVVQAFRKLVETHGPDLVVNSANTAYARTGEPIRQPWDEPYLMDMMTPSLSHRER</sequence>
<feature type="transmembrane region" description="Helical" evidence="3">
    <location>
        <begin position="494"/>
        <end position="514"/>
    </location>
</feature>
<dbReference type="NCBIfam" id="TIGR00254">
    <property type="entry name" value="GGDEF"/>
    <property type="match status" value="1"/>
</dbReference>
<feature type="region of interest" description="Disordered" evidence="2">
    <location>
        <begin position="419"/>
        <end position="486"/>
    </location>
</feature>
<dbReference type="InParanoid" id="A0A540VDC4"/>
<dbReference type="Pfam" id="PF13487">
    <property type="entry name" value="HD_5"/>
    <property type="match status" value="1"/>
</dbReference>
<evidence type="ECO:0000256" key="1">
    <source>
        <dbReference type="SAM" id="Coils"/>
    </source>
</evidence>
<feature type="transmembrane region" description="Helical" evidence="3">
    <location>
        <begin position="114"/>
        <end position="137"/>
    </location>
</feature>
<dbReference type="PROSITE" id="PS51832">
    <property type="entry name" value="HD_GYP"/>
    <property type="match status" value="1"/>
</dbReference>
<dbReference type="CDD" id="cd00077">
    <property type="entry name" value="HDc"/>
    <property type="match status" value="1"/>
</dbReference>
<dbReference type="InterPro" id="IPR006675">
    <property type="entry name" value="HDIG_dom"/>
</dbReference>
<dbReference type="InterPro" id="IPR037522">
    <property type="entry name" value="HD_GYP_dom"/>
</dbReference>
<name>A0A540VDC4_9CHLR</name>
<dbReference type="InterPro" id="IPR052020">
    <property type="entry name" value="Cyclic_di-GMP/3'3'-cGAMP_PDE"/>
</dbReference>
<evidence type="ECO:0000313" key="7">
    <source>
        <dbReference type="EMBL" id="TQE94775.1"/>
    </source>
</evidence>
<dbReference type="SMART" id="SM00471">
    <property type="entry name" value="HDc"/>
    <property type="match status" value="1"/>
</dbReference>
<evidence type="ECO:0000256" key="2">
    <source>
        <dbReference type="SAM" id="MobiDB-lite"/>
    </source>
</evidence>
<evidence type="ECO:0000259" key="6">
    <source>
        <dbReference type="PROSITE" id="PS51832"/>
    </source>
</evidence>
<dbReference type="OrthoDB" id="9804863at2"/>
<dbReference type="InterPro" id="IPR029787">
    <property type="entry name" value="Nucleotide_cyclase"/>
</dbReference>
<feature type="transmembrane region" description="Helical" evidence="3">
    <location>
        <begin position="624"/>
        <end position="648"/>
    </location>
</feature>
<accession>A0A540VDC4</accession>
<feature type="transmembrane region" description="Helical" evidence="3">
    <location>
        <begin position="149"/>
        <end position="174"/>
    </location>
</feature>
<feature type="transmembrane region" description="Helical" evidence="3">
    <location>
        <begin position="208"/>
        <end position="228"/>
    </location>
</feature>
<keyword evidence="8" id="KW-1185">Reference proteome</keyword>
<dbReference type="CDD" id="cd01949">
    <property type="entry name" value="GGDEF"/>
    <property type="match status" value="1"/>
</dbReference>
<dbReference type="Gene3D" id="1.10.3210.10">
    <property type="entry name" value="Hypothetical protein af1432"/>
    <property type="match status" value="1"/>
</dbReference>
<dbReference type="PROSITE" id="PS50887">
    <property type="entry name" value="GGDEF"/>
    <property type="match status" value="1"/>
</dbReference>
<keyword evidence="3" id="KW-0472">Membrane</keyword>
<protein>
    <submittedName>
        <fullName evidence="7">Diguanylate cyclase</fullName>
    </submittedName>
</protein>
<feature type="domain" description="HD-GYP" evidence="6">
    <location>
        <begin position="733"/>
        <end position="928"/>
    </location>
</feature>
<feature type="domain" description="HD" evidence="5">
    <location>
        <begin position="755"/>
        <end position="877"/>
    </location>
</feature>
<keyword evidence="3" id="KW-0812">Transmembrane</keyword>
<dbReference type="NCBIfam" id="TIGR00277">
    <property type="entry name" value="HDIG"/>
    <property type="match status" value="1"/>
</dbReference>
<dbReference type="SUPFAM" id="SSF109604">
    <property type="entry name" value="HD-domain/PDEase-like"/>
    <property type="match status" value="1"/>
</dbReference>
<feature type="coiled-coil region" evidence="1">
    <location>
        <begin position="709"/>
        <end position="739"/>
    </location>
</feature>
<keyword evidence="1" id="KW-0175">Coiled coil</keyword>
<feature type="transmembrane region" description="Helical" evidence="3">
    <location>
        <begin position="20"/>
        <end position="43"/>
    </location>
</feature>
<feature type="compositionally biased region" description="Low complexity" evidence="2">
    <location>
        <begin position="423"/>
        <end position="434"/>
    </location>
</feature>
<feature type="transmembrane region" description="Helical" evidence="3">
    <location>
        <begin position="50"/>
        <end position="67"/>
    </location>
</feature>
<dbReference type="InterPro" id="IPR006674">
    <property type="entry name" value="HD_domain"/>
</dbReference>
<dbReference type="InterPro" id="IPR043128">
    <property type="entry name" value="Rev_trsase/Diguanyl_cyclase"/>
</dbReference>
<dbReference type="FunFam" id="3.30.70.270:FF:000001">
    <property type="entry name" value="Diguanylate cyclase domain protein"/>
    <property type="match status" value="1"/>
</dbReference>
<keyword evidence="3" id="KW-1133">Transmembrane helix</keyword>
<dbReference type="InterPro" id="IPR000160">
    <property type="entry name" value="GGDEF_dom"/>
</dbReference>
<evidence type="ECO:0000256" key="3">
    <source>
        <dbReference type="SAM" id="Phobius"/>
    </source>
</evidence>
<proteinExistence type="predicted"/>
<evidence type="ECO:0000259" key="4">
    <source>
        <dbReference type="PROSITE" id="PS50887"/>
    </source>
</evidence>
<dbReference type="EMBL" id="VIGC01000020">
    <property type="protein sequence ID" value="TQE94775.1"/>
    <property type="molecule type" value="Genomic_DNA"/>
</dbReference>
<dbReference type="PROSITE" id="PS51831">
    <property type="entry name" value="HD"/>
    <property type="match status" value="1"/>
</dbReference>
<dbReference type="Gene3D" id="3.30.70.270">
    <property type="match status" value="1"/>
</dbReference>
<feature type="domain" description="GGDEF" evidence="4">
    <location>
        <begin position="270"/>
        <end position="406"/>
    </location>
</feature>
<evidence type="ECO:0000259" key="5">
    <source>
        <dbReference type="PROSITE" id="PS51831"/>
    </source>
</evidence>
<evidence type="ECO:0000313" key="8">
    <source>
        <dbReference type="Proteomes" id="UP000317371"/>
    </source>
</evidence>
<feature type="transmembrane region" description="Helical" evidence="3">
    <location>
        <begin position="587"/>
        <end position="612"/>
    </location>
</feature>
<gene>
    <name evidence="7" type="ORF">FKZ61_15225</name>
</gene>
<dbReference type="Proteomes" id="UP000317371">
    <property type="component" value="Unassembled WGS sequence"/>
</dbReference>
<dbReference type="PANTHER" id="PTHR45228:SF4">
    <property type="entry name" value="LIPOPROTEIN"/>
    <property type="match status" value="1"/>
</dbReference>
<reference evidence="7 8" key="1">
    <citation type="submission" date="2019-06" db="EMBL/GenBank/DDBJ databases">
        <title>Genome sequence of Litorilinea aerophila BAA-2444.</title>
        <authorList>
            <person name="Maclea K.S."/>
            <person name="Maurais E.G."/>
            <person name="Iannazzi L.C."/>
        </authorList>
    </citation>
    <scope>NUCLEOTIDE SEQUENCE [LARGE SCALE GENOMIC DNA]</scope>
    <source>
        <strain evidence="7 8">ATCC BAA-2444</strain>
    </source>
</reference>
<feature type="transmembrane region" description="Helical" evidence="3">
    <location>
        <begin position="668"/>
        <end position="701"/>
    </location>
</feature>